<evidence type="ECO:0000313" key="2">
    <source>
        <dbReference type="EMBL" id="ASE38334.1"/>
    </source>
</evidence>
<evidence type="ECO:0000259" key="1">
    <source>
        <dbReference type="Pfam" id="PF13683"/>
    </source>
</evidence>
<sequence length="174" mass="18966">MGRSSGRRRGVLRCDHRLQHRGADVLRQGLGHASDFARPLGDGHPVRAHRVQHDLFVADAGRFVAPRRTAAVQRGTSGKLRAEARGLTLWTIFSVAKKYVPNAILACADDPRAGLCNIALGKPQQNGCNASFNGLLRDGLLNETLLRSLPHARAVLEAWRSDHTEPGRTRSGVD</sequence>
<dbReference type="InterPro" id="IPR001584">
    <property type="entry name" value="Integrase_cat-core"/>
</dbReference>
<dbReference type="Pfam" id="PF13683">
    <property type="entry name" value="rve_3"/>
    <property type="match status" value="1"/>
</dbReference>
<dbReference type="EMBL" id="CP022048">
    <property type="protein sequence ID" value="ASE38334.1"/>
    <property type="molecule type" value="Genomic_DNA"/>
</dbReference>
<name>A0A1Z3U5W5_BREVE</name>
<evidence type="ECO:0000313" key="3">
    <source>
        <dbReference type="Proteomes" id="UP000197050"/>
    </source>
</evidence>
<accession>A0A1Z3U5W5</accession>
<dbReference type="GO" id="GO:0015074">
    <property type="term" value="P:DNA integration"/>
    <property type="evidence" value="ECO:0007669"/>
    <property type="project" value="InterPro"/>
</dbReference>
<protein>
    <recommendedName>
        <fullName evidence="1">Integrase catalytic domain-containing protein</fullName>
    </recommendedName>
</protein>
<dbReference type="AlphaFoldDB" id="A0A1Z3U5W5"/>
<reference evidence="3" key="1">
    <citation type="submission" date="2017-06" db="EMBL/GenBank/DDBJ databases">
        <title>FDA dAtabase for Regulatory Grade micrObial Sequences (FDA-ARGOS): Supporting development and validation of Infectious Disease Dx tests.</title>
        <authorList>
            <person name="Minogue T."/>
            <person name="Wolcott M."/>
            <person name="Wasieloski L."/>
            <person name="Aguilar W."/>
            <person name="Moore D."/>
            <person name="Tallon L."/>
            <person name="Sadzewicz L."/>
            <person name="Sengamalay N."/>
            <person name="Ott S."/>
            <person name="Godinez A."/>
            <person name="Nagaraj S."/>
            <person name="Nadendla S."/>
            <person name="Geyer C."/>
            <person name="Sichtig H."/>
        </authorList>
    </citation>
    <scope>NUCLEOTIDE SEQUENCE [LARGE SCALE GENOMIC DNA]</scope>
    <source>
        <strain evidence="3">FDAARGOS_289</strain>
    </source>
</reference>
<proteinExistence type="predicted"/>
<dbReference type="Proteomes" id="UP000197050">
    <property type="component" value="Chromosome"/>
</dbReference>
<dbReference type="KEGG" id="bvc:CEP68_01760"/>
<organism evidence="2 3">
    <name type="scientific">Brevundimonas vesicularis</name>
    <name type="common">Pseudomonas vesicularis</name>
    <dbReference type="NCBI Taxonomy" id="41276"/>
    <lineage>
        <taxon>Bacteria</taxon>
        <taxon>Pseudomonadati</taxon>
        <taxon>Pseudomonadota</taxon>
        <taxon>Alphaproteobacteria</taxon>
        <taxon>Caulobacterales</taxon>
        <taxon>Caulobacteraceae</taxon>
        <taxon>Brevundimonas</taxon>
    </lineage>
</organism>
<gene>
    <name evidence="2" type="ORF">CEP68_01760</name>
</gene>
<feature type="domain" description="Integrase catalytic" evidence="1">
    <location>
        <begin position="117"/>
        <end position="162"/>
    </location>
</feature>